<accession>A0A9P7G393</accession>
<evidence type="ECO:0000313" key="2">
    <source>
        <dbReference type="Proteomes" id="UP000775547"/>
    </source>
</evidence>
<keyword evidence="2" id="KW-1185">Reference proteome</keyword>
<reference evidence="1" key="2">
    <citation type="submission" date="2021-10" db="EMBL/GenBank/DDBJ databases">
        <title>Phylogenomics reveals ancestral predisposition of the termite-cultivated fungus Termitomyces towards a domesticated lifestyle.</title>
        <authorList>
            <person name="Auxier B."/>
            <person name="Grum-Grzhimaylo A."/>
            <person name="Cardenas M.E."/>
            <person name="Lodge J.D."/>
            <person name="Laessoe T."/>
            <person name="Pedersen O."/>
            <person name="Smith M.E."/>
            <person name="Kuyper T.W."/>
            <person name="Franco-Molano E.A."/>
            <person name="Baroni T.J."/>
            <person name="Aanen D.K."/>
        </authorList>
    </citation>
    <scope>NUCLEOTIDE SEQUENCE</scope>
    <source>
        <strain evidence="1">AP01</strain>
        <tissue evidence="1">Mycelium</tissue>
    </source>
</reference>
<dbReference type="AlphaFoldDB" id="A0A9P7G393"/>
<proteinExistence type="predicted"/>
<comment type="caution">
    <text evidence="1">The sequence shown here is derived from an EMBL/GenBank/DDBJ whole genome shotgun (WGS) entry which is preliminary data.</text>
</comment>
<name>A0A9P7G393_9AGAR</name>
<organism evidence="1 2">
    <name type="scientific">Asterophora parasitica</name>
    <dbReference type="NCBI Taxonomy" id="117018"/>
    <lineage>
        <taxon>Eukaryota</taxon>
        <taxon>Fungi</taxon>
        <taxon>Dikarya</taxon>
        <taxon>Basidiomycota</taxon>
        <taxon>Agaricomycotina</taxon>
        <taxon>Agaricomycetes</taxon>
        <taxon>Agaricomycetidae</taxon>
        <taxon>Agaricales</taxon>
        <taxon>Tricholomatineae</taxon>
        <taxon>Lyophyllaceae</taxon>
        <taxon>Asterophora</taxon>
    </lineage>
</organism>
<evidence type="ECO:0000313" key="1">
    <source>
        <dbReference type="EMBL" id="KAG5641298.1"/>
    </source>
</evidence>
<dbReference type="EMBL" id="JABCKV010000342">
    <property type="protein sequence ID" value="KAG5641298.1"/>
    <property type="molecule type" value="Genomic_DNA"/>
</dbReference>
<protein>
    <submittedName>
        <fullName evidence="1">Uncharacterized protein</fullName>
    </submittedName>
</protein>
<sequence>MAWGLVSVLDRLVDGLEGQCIAEYRIGMRKASHDSRPNERAMENGPSSKLLLRALHTRKTVVVKDGDDARVRELLQSTAL</sequence>
<gene>
    <name evidence="1" type="ORF">DXG03_005562</name>
</gene>
<dbReference type="Proteomes" id="UP000775547">
    <property type="component" value="Unassembled WGS sequence"/>
</dbReference>
<reference evidence="1" key="1">
    <citation type="submission" date="2020-07" db="EMBL/GenBank/DDBJ databases">
        <authorList>
            <person name="Nieuwenhuis M."/>
            <person name="Van De Peppel L.J.J."/>
        </authorList>
    </citation>
    <scope>NUCLEOTIDE SEQUENCE</scope>
    <source>
        <strain evidence="1">AP01</strain>
        <tissue evidence="1">Mycelium</tissue>
    </source>
</reference>